<accession>A0ABQ2JUW8</accession>
<protein>
    <recommendedName>
        <fullName evidence="4">Tetratricopeptide repeat protein</fullName>
    </recommendedName>
</protein>
<name>A0ABQ2JUW8_9SPHN</name>
<dbReference type="RefSeq" id="WP_188821155.1">
    <property type="nucleotide sequence ID" value="NZ_BMLK01000015.1"/>
</dbReference>
<dbReference type="Proteomes" id="UP000605099">
    <property type="component" value="Unassembled WGS sequence"/>
</dbReference>
<reference evidence="3" key="1">
    <citation type="journal article" date="2019" name="Int. J. Syst. Evol. Microbiol.">
        <title>The Global Catalogue of Microorganisms (GCM) 10K type strain sequencing project: providing services to taxonomists for standard genome sequencing and annotation.</title>
        <authorList>
            <consortium name="The Broad Institute Genomics Platform"/>
            <consortium name="The Broad Institute Genome Sequencing Center for Infectious Disease"/>
            <person name="Wu L."/>
            <person name="Ma J."/>
        </authorList>
    </citation>
    <scope>NUCLEOTIDE SEQUENCE [LARGE SCALE GENOMIC DNA]</scope>
    <source>
        <strain evidence="3">CGMCC 1.6784</strain>
    </source>
</reference>
<sequence length="452" mass="47550">MARKFVVSRVALALALSTGMAVAVAPPAMAKKKEKAEGPQFSEEFRKAAAPIEQAMTEATKSLPAGAGDADYAAAKTQIDTALGGDGKATFEAAVSTATTPDDKMALGQLMRNYGILAKDLPFKQKGTAMMLDSGKVPADKVGSVYFDAGVTAYQLQDWANAARYLKASKDAGFQDPNNQLEMILVDAYKRSGNNEAVVQMADEEIATAQAKGVAPSETTLRNALQQTYAAKQVAPSAKYASMLGQYYPDAWDVAISVVGQIAALPRQQDLDLMRLKLLTNAMKEKRDYFTYIEDVDPRAYPGEALKVINDGLSKGILTQKEVEADKTNTEARVGKDRASLPAIASDASKAGADAGTVVGAGDVFLSYDKPAEAETFYSKAMGMPGADANKVALRLGITQTLQGKYAEAIQNFAKVTGPTAPVATMWTGYAKSKAGPTAAAPTAPAAPADAS</sequence>
<keyword evidence="3" id="KW-1185">Reference proteome</keyword>
<feature type="signal peptide" evidence="1">
    <location>
        <begin position="1"/>
        <end position="23"/>
    </location>
</feature>
<evidence type="ECO:0000313" key="2">
    <source>
        <dbReference type="EMBL" id="GGN55253.1"/>
    </source>
</evidence>
<evidence type="ECO:0000313" key="3">
    <source>
        <dbReference type="Proteomes" id="UP000605099"/>
    </source>
</evidence>
<gene>
    <name evidence="2" type="ORF">GCM10011349_31760</name>
</gene>
<feature type="chain" id="PRO_5045868656" description="Tetratricopeptide repeat protein" evidence="1">
    <location>
        <begin position="24"/>
        <end position="452"/>
    </location>
</feature>
<comment type="caution">
    <text evidence="2">The sequence shown here is derived from an EMBL/GenBank/DDBJ whole genome shotgun (WGS) entry which is preliminary data.</text>
</comment>
<proteinExistence type="predicted"/>
<evidence type="ECO:0008006" key="4">
    <source>
        <dbReference type="Google" id="ProtNLM"/>
    </source>
</evidence>
<organism evidence="2 3">
    <name type="scientific">Novosphingobium indicum</name>
    <dbReference type="NCBI Taxonomy" id="462949"/>
    <lineage>
        <taxon>Bacteria</taxon>
        <taxon>Pseudomonadati</taxon>
        <taxon>Pseudomonadota</taxon>
        <taxon>Alphaproteobacteria</taxon>
        <taxon>Sphingomonadales</taxon>
        <taxon>Sphingomonadaceae</taxon>
        <taxon>Novosphingobium</taxon>
    </lineage>
</organism>
<keyword evidence="1" id="KW-0732">Signal</keyword>
<dbReference type="InterPro" id="IPR011990">
    <property type="entry name" value="TPR-like_helical_dom_sf"/>
</dbReference>
<evidence type="ECO:0000256" key="1">
    <source>
        <dbReference type="SAM" id="SignalP"/>
    </source>
</evidence>
<dbReference type="EMBL" id="BMLK01000015">
    <property type="protein sequence ID" value="GGN55253.1"/>
    <property type="molecule type" value="Genomic_DNA"/>
</dbReference>
<dbReference type="SUPFAM" id="SSF48452">
    <property type="entry name" value="TPR-like"/>
    <property type="match status" value="1"/>
</dbReference>